<dbReference type="RefSeq" id="WP_183591933.1">
    <property type="nucleotide sequence ID" value="NZ_JACHWR010000001.1"/>
</dbReference>
<evidence type="ECO:0000313" key="5">
    <source>
        <dbReference type="EMBL" id="MBB3042109.1"/>
    </source>
</evidence>
<evidence type="ECO:0000259" key="4">
    <source>
        <dbReference type="Pfam" id="PF20990"/>
    </source>
</evidence>
<evidence type="ECO:0008006" key="7">
    <source>
        <dbReference type="Google" id="ProtNLM"/>
    </source>
</evidence>
<dbReference type="EMBL" id="JACHWR010000001">
    <property type="protein sequence ID" value="MBB3042109.1"/>
    <property type="molecule type" value="Genomic_DNA"/>
</dbReference>
<evidence type="ECO:0000256" key="2">
    <source>
        <dbReference type="SAM" id="Phobius"/>
    </source>
</evidence>
<dbReference type="Proteomes" id="UP000589626">
    <property type="component" value="Unassembled WGS sequence"/>
</dbReference>
<dbReference type="InterPro" id="IPR048389">
    <property type="entry name" value="YciQ-like_C"/>
</dbReference>
<evidence type="ECO:0000256" key="1">
    <source>
        <dbReference type="SAM" id="MobiDB-lite"/>
    </source>
</evidence>
<feature type="transmembrane region" description="Helical" evidence="2">
    <location>
        <begin position="429"/>
        <end position="450"/>
    </location>
</feature>
<sequence>MKRVVGGLVGLVVVVLVLLAPALFYGLDLGSGDVDEPTTITSYVADFDVAENGDLSVAERLTVDVPVYGRHGIFRYFDTHDASAPHARREPEDIEVTMDGEDVPVELLSERRGRYVNARIGDPDATLPVGEHVFEIRYRIAGVLEEGTTGQPTQFYWNLIPGGWQQPIERSRLTVRLPAPAQDVRCAVGAGAGTGCTAKGEGTRELVVRTRQLAPNTPVTLKAGLDLPTPPAGTTLPWRGGLDPILGTSVPVLAVVLLLAGGAGALGYVLVRGTRETDPQLPLMYAPPEGIGPAQAAYLVTEDVDQEQYVATLMYAAERGAIELDRSGDDWTITDKGGSAGWAGLDPVTTGVAHLLSGPGTSFVASSRDVQAGKRLKSEIASFEKSTRSWASGAGLMVGSGLGGIGGLIIGACGIAVLAVAIWNPFDMTAIGLVPGLFAVFGAGLAATGAGTKRTRAGRDLWSRAGGFRRILSTPSAQDRFDFSGREELYTAYIPWAVAFGCADEWAAKYRTEMGSEPPVPSYLGHAYAGASVGSAVSSMVDDFETTVSSAISAYEATQKSSSSGGGGFSGGGGGGGGGGGSW</sequence>
<evidence type="ECO:0000313" key="6">
    <source>
        <dbReference type="Proteomes" id="UP000589626"/>
    </source>
</evidence>
<keyword evidence="2" id="KW-0812">Transmembrane</keyword>
<dbReference type="InterPro" id="IPR018702">
    <property type="entry name" value="DUF2207"/>
</dbReference>
<accession>A0A7W4Z0A4</accession>
<dbReference type="Pfam" id="PF20990">
    <property type="entry name" value="DUF2207_C"/>
    <property type="match status" value="1"/>
</dbReference>
<feature type="region of interest" description="Disordered" evidence="1">
    <location>
        <begin position="559"/>
        <end position="583"/>
    </location>
</feature>
<dbReference type="Pfam" id="PF09972">
    <property type="entry name" value="DUF2207"/>
    <property type="match status" value="1"/>
</dbReference>
<feature type="compositionally biased region" description="Gly residues" evidence="1">
    <location>
        <begin position="564"/>
        <end position="583"/>
    </location>
</feature>
<organism evidence="5 6">
    <name type="scientific">Nocardioides soli</name>
    <dbReference type="NCBI Taxonomy" id="1036020"/>
    <lineage>
        <taxon>Bacteria</taxon>
        <taxon>Bacillati</taxon>
        <taxon>Actinomycetota</taxon>
        <taxon>Actinomycetes</taxon>
        <taxon>Propionibacteriales</taxon>
        <taxon>Nocardioidaceae</taxon>
        <taxon>Nocardioides</taxon>
    </lineage>
</organism>
<dbReference type="AlphaFoldDB" id="A0A7W4Z0A4"/>
<reference evidence="5 6" key="1">
    <citation type="submission" date="2020-08" db="EMBL/GenBank/DDBJ databases">
        <title>Sequencing the genomes of 1000 actinobacteria strains.</title>
        <authorList>
            <person name="Klenk H.-P."/>
        </authorList>
    </citation>
    <scope>NUCLEOTIDE SEQUENCE [LARGE SCALE GENOMIC DNA]</scope>
    <source>
        <strain evidence="5 6">DSM 105498</strain>
    </source>
</reference>
<keyword evidence="2" id="KW-1133">Transmembrane helix</keyword>
<keyword evidence="2" id="KW-0472">Membrane</keyword>
<proteinExistence type="predicted"/>
<feature type="domain" description="DUF2207" evidence="3">
    <location>
        <begin position="39"/>
        <end position="223"/>
    </location>
</feature>
<evidence type="ECO:0000259" key="3">
    <source>
        <dbReference type="Pfam" id="PF09972"/>
    </source>
</evidence>
<feature type="transmembrane region" description="Helical" evidence="2">
    <location>
        <begin position="252"/>
        <end position="271"/>
    </location>
</feature>
<keyword evidence="6" id="KW-1185">Reference proteome</keyword>
<protein>
    <recommendedName>
        <fullName evidence="7">DUF2207 domain-containing protein</fullName>
    </recommendedName>
</protein>
<comment type="caution">
    <text evidence="5">The sequence shown here is derived from an EMBL/GenBank/DDBJ whole genome shotgun (WGS) entry which is preliminary data.</text>
</comment>
<feature type="transmembrane region" description="Helical" evidence="2">
    <location>
        <begin position="394"/>
        <end position="423"/>
    </location>
</feature>
<name>A0A7W4Z0A4_9ACTN</name>
<gene>
    <name evidence="5" type="ORF">FHU40_001910</name>
</gene>
<feature type="domain" description="Predicted membrane protein YciQ-like C-terminal" evidence="4">
    <location>
        <begin position="285"/>
        <end position="509"/>
    </location>
</feature>